<dbReference type="CDD" id="cd04301">
    <property type="entry name" value="NAT_SF"/>
    <property type="match status" value="1"/>
</dbReference>
<proteinExistence type="predicted"/>
<dbReference type="PANTHER" id="PTHR43617:SF9">
    <property type="entry name" value="GNAT FAMILY ACETYLTRANSFERASE"/>
    <property type="match status" value="1"/>
</dbReference>
<dbReference type="GO" id="GO:0016747">
    <property type="term" value="F:acyltransferase activity, transferring groups other than amino-acyl groups"/>
    <property type="evidence" value="ECO:0007669"/>
    <property type="project" value="InterPro"/>
</dbReference>
<feature type="domain" description="N-acetyltransferase" evidence="1">
    <location>
        <begin position="26"/>
        <end position="213"/>
    </location>
</feature>
<accession>A0A839TGI1</accession>
<dbReference type="Proteomes" id="UP000588111">
    <property type="component" value="Unassembled WGS sequence"/>
</dbReference>
<organism evidence="2 3">
    <name type="scientific">Psychrobacter luti</name>
    <dbReference type="NCBI Taxonomy" id="198481"/>
    <lineage>
        <taxon>Bacteria</taxon>
        <taxon>Pseudomonadati</taxon>
        <taxon>Pseudomonadota</taxon>
        <taxon>Gammaproteobacteria</taxon>
        <taxon>Moraxellales</taxon>
        <taxon>Moraxellaceae</taxon>
        <taxon>Psychrobacter</taxon>
    </lineage>
</organism>
<sequence length="224" mass="25052">MSTDHINKETLNKEALNKKPLNKKTVFLRQAEASDIDALEQLLNRCYRQAEGWTNEADLIGGIRTTKDELLAVIADPKHYVFIYPRTSTGERDGKETGELLGCIAVDIKDEAEINENAGNKKAYIGMFAVLPELQGHGVGHQILQAAETFAQRHLQSSTPTPDTNPVRLTMSILSHRPELLAYYQRRGYQLNGNSIPFPVDGNNGEPKRQDLQLLELEKLVSQS</sequence>
<dbReference type="SUPFAM" id="SSF55729">
    <property type="entry name" value="Acyl-CoA N-acyltransferases (Nat)"/>
    <property type="match status" value="1"/>
</dbReference>
<dbReference type="RefSeq" id="WP_183620489.1">
    <property type="nucleotide sequence ID" value="NZ_CAJHAH010000003.1"/>
</dbReference>
<dbReference type="InterPro" id="IPR050276">
    <property type="entry name" value="MshD_Acetyltransferase"/>
</dbReference>
<name>A0A839TGI1_9GAMM</name>
<dbReference type="Gene3D" id="3.40.630.30">
    <property type="match status" value="1"/>
</dbReference>
<evidence type="ECO:0000259" key="1">
    <source>
        <dbReference type="PROSITE" id="PS51186"/>
    </source>
</evidence>
<keyword evidence="2" id="KW-0687">Ribonucleoprotein</keyword>
<keyword evidence="2" id="KW-0689">Ribosomal protein</keyword>
<dbReference type="InterPro" id="IPR000182">
    <property type="entry name" value="GNAT_dom"/>
</dbReference>
<keyword evidence="3" id="KW-1185">Reference proteome</keyword>
<dbReference type="AlphaFoldDB" id="A0A839TGI1"/>
<dbReference type="InterPro" id="IPR016181">
    <property type="entry name" value="Acyl_CoA_acyltransferase"/>
</dbReference>
<evidence type="ECO:0000313" key="2">
    <source>
        <dbReference type="EMBL" id="MBB3107115.1"/>
    </source>
</evidence>
<evidence type="ECO:0000313" key="3">
    <source>
        <dbReference type="Proteomes" id="UP000588111"/>
    </source>
</evidence>
<comment type="caution">
    <text evidence="2">The sequence shown here is derived from an EMBL/GenBank/DDBJ whole genome shotgun (WGS) entry which is preliminary data.</text>
</comment>
<dbReference type="PROSITE" id="PS51186">
    <property type="entry name" value="GNAT"/>
    <property type="match status" value="1"/>
</dbReference>
<dbReference type="Pfam" id="PF00583">
    <property type="entry name" value="Acetyltransf_1"/>
    <property type="match status" value="1"/>
</dbReference>
<dbReference type="PANTHER" id="PTHR43617">
    <property type="entry name" value="L-AMINO ACID N-ACETYLTRANSFERASE"/>
    <property type="match status" value="1"/>
</dbReference>
<protein>
    <submittedName>
        <fullName evidence="2">Ribosomal protein S18 acetylase RimI-like enzyme</fullName>
    </submittedName>
</protein>
<gene>
    <name evidence="2" type="ORF">FHS24_001632</name>
</gene>
<dbReference type="EMBL" id="JACHXL010000003">
    <property type="protein sequence ID" value="MBB3107115.1"/>
    <property type="molecule type" value="Genomic_DNA"/>
</dbReference>
<reference evidence="2 3" key="1">
    <citation type="submission" date="2020-08" db="EMBL/GenBank/DDBJ databases">
        <title>Genomic Encyclopedia of Type Strains, Phase III (KMG-III): the genomes of soil and plant-associated and newly described type strains.</title>
        <authorList>
            <person name="Whitman W."/>
        </authorList>
    </citation>
    <scope>NUCLEOTIDE SEQUENCE [LARGE SCALE GENOMIC DNA]</scope>
    <source>
        <strain evidence="2 3">CECT 5885</strain>
    </source>
</reference>
<dbReference type="GO" id="GO:0005840">
    <property type="term" value="C:ribosome"/>
    <property type="evidence" value="ECO:0007669"/>
    <property type="project" value="UniProtKB-KW"/>
</dbReference>